<name>A0A7W8VC04_9ACTN</name>
<evidence type="ECO:0000259" key="1">
    <source>
        <dbReference type="Pfam" id="PF18082"/>
    </source>
</evidence>
<protein>
    <recommendedName>
        <fullName evidence="5">GNAT-like C-terminal domain-containing protein</fullName>
    </recommendedName>
</protein>
<dbReference type="Gene3D" id="3.40.630.120">
    <property type="match status" value="1"/>
</dbReference>
<evidence type="ECO:0000259" key="2">
    <source>
        <dbReference type="Pfam" id="PF18164"/>
    </source>
</evidence>
<evidence type="ECO:0000313" key="4">
    <source>
        <dbReference type="Proteomes" id="UP000572635"/>
    </source>
</evidence>
<dbReference type="Pfam" id="PF18082">
    <property type="entry name" value="NAT_N"/>
    <property type="match status" value="1"/>
</dbReference>
<dbReference type="Pfam" id="PF18164">
    <property type="entry name" value="GNAT_C"/>
    <property type="match status" value="1"/>
</dbReference>
<sequence>MDAGAVVRRFGLDGQAAEWLEAAAGLPELPGWGAGEVASVGERGARELLAPLGLGAEDAAELVGLWSGEWPREAAWLVERMAARVAADLGAALEPVPVWVGWPSLAGVADDRARCAALFAFAVSVRAFEEYQRGRGVPAGVVAATLRDVGRQAAVNRRMFGRVGLETASWVALLFRSGFYELGRLQFEPNVLGEAGAVRWLSEGERRGFAGMGELAEGAPVLRVHIPSGGRLDAGEVAESLGRARSFFAGWLGVDYPVATCSSWLLDPQLAEYLPEGSNILAFQRLFRLVERGAPGDADVFRFVLGMPEVDPGRAPRGSRLERAAADHVAAGRHWRVRTGWLRLR</sequence>
<evidence type="ECO:0008006" key="5">
    <source>
        <dbReference type="Google" id="ProtNLM"/>
    </source>
</evidence>
<dbReference type="RefSeq" id="WP_221331440.1">
    <property type="nucleotide sequence ID" value="NZ_BAAAJD010000020.1"/>
</dbReference>
<accession>A0A7W8VC04</accession>
<gene>
    <name evidence="3" type="ORF">HDA36_000791</name>
</gene>
<comment type="caution">
    <text evidence="3">The sequence shown here is derived from an EMBL/GenBank/DDBJ whole genome shotgun (WGS) entry which is preliminary data.</text>
</comment>
<evidence type="ECO:0000313" key="3">
    <source>
        <dbReference type="EMBL" id="MBB5430707.1"/>
    </source>
</evidence>
<feature type="domain" description="GNAT-like C-terminal" evidence="2">
    <location>
        <begin position="180"/>
        <end position="342"/>
    </location>
</feature>
<reference evidence="3 4" key="1">
    <citation type="submission" date="2020-08" db="EMBL/GenBank/DDBJ databases">
        <title>Sequencing the genomes of 1000 actinobacteria strains.</title>
        <authorList>
            <person name="Klenk H.-P."/>
        </authorList>
    </citation>
    <scope>NUCLEOTIDE SEQUENCE [LARGE SCALE GENOMIC DNA]</scope>
    <source>
        <strain evidence="3 4">DSM 44551</strain>
    </source>
</reference>
<dbReference type="EMBL" id="JACHDB010000001">
    <property type="protein sequence ID" value="MBB5430707.1"/>
    <property type="molecule type" value="Genomic_DNA"/>
</dbReference>
<dbReference type="InterPro" id="IPR041273">
    <property type="entry name" value="NAT_N"/>
</dbReference>
<dbReference type="AlphaFoldDB" id="A0A7W8VC04"/>
<dbReference type="Proteomes" id="UP000572635">
    <property type="component" value="Unassembled WGS sequence"/>
</dbReference>
<organism evidence="3 4">
    <name type="scientific">Nocardiopsis composta</name>
    <dbReference type="NCBI Taxonomy" id="157465"/>
    <lineage>
        <taxon>Bacteria</taxon>
        <taxon>Bacillati</taxon>
        <taxon>Actinomycetota</taxon>
        <taxon>Actinomycetes</taxon>
        <taxon>Streptosporangiales</taxon>
        <taxon>Nocardiopsidaceae</taxon>
        <taxon>Nocardiopsis</taxon>
    </lineage>
</organism>
<dbReference type="InterPro" id="IPR041644">
    <property type="entry name" value="GNAT_C"/>
</dbReference>
<proteinExistence type="predicted"/>
<keyword evidence="4" id="KW-1185">Reference proteome</keyword>
<feature type="domain" description="N-acyltransferase N-terminal" evidence="1">
    <location>
        <begin position="45"/>
        <end position="176"/>
    </location>
</feature>